<evidence type="ECO:0000313" key="1">
    <source>
        <dbReference type="EMBL" id="PIT92017.1"/>
    </source>
</evidence>
<dbReference type="EMBL" id="PFBA01000035">
    <property type="protein sequence ID" value="PIT92017.1"/>
    <property type="molecule type" value="Genomic_DNA"/>
</dbReference>
<proteinExistence type="predicted"/>
<dbReference type="InterPro" id="IPR036874">
    <property type="entry name" value="Carbonic_anhydrase_sf"/>
</dbReference>
<comment type="caution">
    <text evidence="1">The sequence shown here is derived from an EMBL/GenBank/DDBJ whole genome shotgun (WGS) entry which is preliminary data.</text>
</comment>
<gene>
    <name evidence="1" type="ORF">COU08_04140</name>
</gene>
<dbReference type="Pfam" id="PF20393">
    <property type="entry name" value="Pro_CA_2"/>
    <property type="match status" value="1"/>
</dbReference>
<reference evidence="2" key="1">
    <citation type="submission" date="2017-09" db="EMBL/GenBank/DDBJ databases">
        <title>Depth-based differentiation of microbial function through sediment-hosted aquifers and enrichment of novel symbionts in the deep terrestrial subsurface.</title>
        <authorList>
            <person name="Probst A.J."/>
            <person name="Ladd B."/>
            <person name="Jarett J.K."/>
            <person name="Geller-Mcgrath D.E."/>
            <person name="Sieber C.M.K."/>
            <person name="Emerson J.B."/>
            <person name="Anantharaman K."/>
            <person name="Thomas B.C."/>
            <person name="Malmstrom R."/>
            <person name="Stieglmeier M."/>
            <person name="Klingl A."/>
            <person name="Woyke T."/>
            <person name="Ryan C.M."/>
            <person name="Banfield J.F."/>
        </authorList>
    </citation>
    <scope>NUCLEOTIDE SEQUENCE [LARGE SCALE GENOMIC DNA]</scope>
</reference>
<dbReference type="InterPro" id="IPR046871">
    <property type="entry name" value="Pro_CA_2"/>
</dbReference>
<evidence type="ECO:0000313" key="2">
    <source>
        <dbReference type="Proteomes" id="UP000228635"/>
    </source>
</evidence>
<dbReference type="Proteomes" id="UP000228635">
    <property type="component" value="Unassembled WGS sequence"/>
</dbReference>
<protein>
    <recommendedName>
        <fullName evidence="3">Carbonic anhydrase</fullName>
    </recommendedName>
</protein>
<sequence length="140" mass="15813">MVELQKEHYQANAVIIWCFNARFKPALEGLIEELNLGMVDIVTTAGGAKDLAVAEKPEYRDALLRQIEISIKLHGTRRIILMIHEDCGALGGSSAFENNTDKEFKACEKYLTQAREVVEARFPDAIIEMYFCNFKSCIVI</sequence>
<organism evidence="1 2">
    <name type="scientific">Candidatus Harrisonbacteria bacterium CG10_big_fil_rev_8_21_14_0_10_42_17</name>
    <dbReference type="NCBI Taxonomy" id="1974584"/>
    <lineage>
        <taxon>Bacteria</taxon>
        <taxon>Candidatus Harrisoniibacteriota</taxon>
    </lineage>
</organism>
<dbReference type="AlphaFoldDB" id="A0A2M6WGV8"/>
<name>A0A2M6WGV8_9BACT</name>
<dbReference type="GO" id="GO:0008270">
    <property type="term" value="F:zinc ion binding"/>
    <property type="evidence" value="ECO:0007669"/>
    <property type="project" value="InterPro"/>
</dbReference>
<evidence type="ECO:0008006" key="3">
    <source>
        <dbReference type="Google" id="ProtNLM"/>
    </source>
</evidence>
<dbReference type="GO" id="GO:0004089">
    <property type="term" value="F:carbonate dehydratase activity"/>
    <property type="evidence" value="ECO:0007669"/>
    <property type="project" value="InterPro"/>
</dbReference>
<dbReference type="SUPFAM" id="SSF53056">
    <property type="entry name" value="beta-carbonic anhydrase, cab"/>
    <property type="match status" value="1"/>
</dbReference>
<dbReference type="Gene3D" id="3.40.1050.10">
    <property type="entry name" value="Carbonic anhydrase"/>
    <property type="match status" value="1"/>
</dbReference>
<accession>A0A2M6WGV8</accession>